<dbReference type="EMBL" id="SMKP01000182">
    <property type="protein sequence ID" value="TDD13219.1"/>
    <property type="molecule type" value="Genomic_DNA"/>
</dbReference>
<feature type="region of interest" description="Disordered" evidence="1">
    <location>
        <begin position="42"/>
        <end position="80"/>
    </location>
</feature>
<comment type="caution">
    <text evidence="2">The sequence shown here is derived from an EMBL/GenBank/DDBJ whole genome shotgun (WGS) entry which is preliminary data.</text>
</comment>
<sequence>MVWPDVVGQLQAAPNVVDHHLGDLVRGEKARHLWKHFNASTSAKHDSGLPVRFSAQSTSSGEGVKNTCSTRADVSRLNRG</sequence>
<organism evidence="2 3">
    <name type="scientific">Nonomuraea diastatica</name>
    <dbReference type="NCBI Taxonomy" id="1848329"/>
    <lineage>
        <taxon>Bacteria</taxon>
        <taxon>Bacillati</taxon>
        <taxon>Actinomycetota</taxon>
        <taxon>Actinomycetes</taxon>
        <taxon>Streptosporangiales</taxon>
        <taxon>Streptosporangiaceae</taxon>
        <taxon>Nonomuraea</taxon>
    </lineage>
</organism>
<feature type="compositionally biased region" description="Polar residues" evidence="1">
    <location>
        <begin position="54"/>
        <end position="72"/>
    </location>
</feature>
<evidence type="ECO:0000256" key="1">
    <source>
        <dbReference type="SAM" id="MobiDB-lite"/>
    </source>
</evidence>
<evidence type="ECO:0000313" key="2">
    <source>
        <dbReference type="EMBL" id="TDD13219.1"/>
    </source>
</evidence>
<gene>
    <name evidence="2" type="ORF">E1294_41825</name>
</gene>
<keyword evidence="3" id="KW-1185">Reference proteome</keyword>
<evidence type="ECO:0000313" key="3">
    <source>
        <dbReference type="Proteomes" id="UP000294543"/>
    </source>
</evidence>
<proteinExistence type="predicted"/>
<accession>A0A4R4W3Q7</accession>
<reference evidence="2 3" key="1">
    <citation type="submission" date="2019-03" db="EMBL/GenBank/DDBJ databases">
        <title>Draft genome sequences of novel Actinobacteria.</title>
        <authorList>
            <person name="Sahin N."/>
            <person name="Ay H."/>
            <person name="Saygin H."/>
        </authorList>
    </citation>
    <scope>NUCLEOTIDE SEQUENCE [LARGE SCALE GENOMIC DNA]</scope>
    <source>
        <strain evidence="2 3">KC712</strain>
    </source>
</reference>
<dbReference type="AlphaFoldDB" id="A0A4R4W3Q7"/>
<dbReference type="Proteomes" id="UP000294543">
    <property type="component" value="Unassembled WGS sequence"/>
</dbReference>
<dbReference type="RefSeq" id="WP_132516624.1">
    <property type="nucleotide sequence ID" value="NZ_SMKP01000182.1"/>
</dbReference>
<protein>
    <submittedName>
        <fullName evidence="2">Uncharacterized protein</fullName>
    </submittedName>
</protein>
<name>A0A4R4W3Q7_9ACTN</name>